<evidence type="ECO:0000313" key="2">
    <source>
        <dbReference type="EMBL" id="KAL0187375.1"/>
    </source>
</evidence>
<dbReference type="InterPro" id="IPR046375">
    <property type="entry name" value="IKBKB_SDD_sf"/>
</dbReference>
<dbReference type="Proteomes" id="UP001529510">
    <property type="component" value="Unassembled WGS sequence"/>
</dbReference>
<accession>A0ABD0QNR1</accession>
<dbReference type="Gene3D" id="1.20.1270.250">
    <property type="match status" value="1"/>
</dbReference>
<evidence type="ECO:0000313" key="3">
    <source>
        <dbReference type="Proteomes" id="UP001529510"/>
    </source>
</evidence>
<organism evidence="2 3">
    <name type="scientific">Cirrhinus mrigala</name>
    <name type="common">Mrigala</name>
    <dbReference type="NCBI Taxonomy" id="683832"/>
    <lineage>
        <taxon>Eukaryota</taxon>
        <taxon>Metazoa</taxon>
        <taxon>Chordata</taxon>
        <taxon>Craniata</taxon>
        <taxon>Vertebrata</taxon>
        <taxon>Euteleostomi</taxon>
        <taxon>Actinopterygii</taxon>
        <taxon>Neopterygii</taxon>
        <taxon>Teleostei</taxon>
        <taxon>Ostariophysi</taxon>
        <taxon>Cypriniformes</taxon>
        <taxon>Cyprinidae</taxon>
        <taxon>Labeoninae</taxon>
        <taxon>Labeonini</taxon>
        <taxon>Cirrhinus</taxon>
    </lineage>
</organism>
<evidence type="ECO:0000259" key="1">
    <source>
        <dbReference type="Pfam" id="PF18397"/>
    </source>
</evidence>
<proteinExistence type="predicted"/>
<dbReference type="InterPro" id="IPR041185">
    <property type="entry name" value="IKBKB_SDD"/>
</dbReference>
<keyword evidence="3" id="KW-1185">Reference proteome</keyword>
<dbReference type="AlphaFoldDB" id="A0ABD0QNR1"/>
<feature type="non-terminal residue" evidence="2">
    <location>
        <position position="1"/>
    </location>
</feature>
<gene>
    <name evidence="2" type="ORF">M9458_019045</name>
</gene>
<name>A0ABD0QNR1_CIRMR</name>
<feature type="domain" description="IKBKB scaffold dimerization" evidence="1">
    <location>
        <begin position="1"/>
        <end position="50"/>
    </location>
</feature>
<dbReference type="Pfam" id="PF18397">
    <property type="entry name" value="IKBKB_SDD"/>
    <property type="match status" value="1"/>
</dbReference>
<sequence length="50" mass="5834">MSLLRHNGTLSKQKNEMVSMHQRLKATLEFFSTSLHIDIDKYQEQRATGI</sequence>
<comment type="caution">
    <text evidence="2">The sequence shown here is derived from an EMBL/GenBank/DDBJ whole genome shotgun (WGS) entry which is preliminary data.</text>
</comment>
<protein>
    <recommendedName>
        <fullName evidence="1">IKBKB scaffold dimerization domain-containing protein</fullName>
    </recommendedName>
</protein>
<dbReference type="EMBL" id="JAMKFB020000008">
    <property type="protein sequence ID" value="KAL0187375.1"/>
    <property type="molecule type" value="Genomic_DNA"/>
</dbReference>
<reference evidence="2 3" key="1">
    <citation type="submission" date="2024-05" db="EMBL/GenBank/DDBJ databases">
        <title>Genome sequencing and assembly of Indian major carp, Cirrhinus mrigala (Hamilton, 1822).</title>
        <authorList>
            <person name="Mohindra V."/>
            <person name="Chowdhury L.M."/>
            <person name="Lal K."/>
            <person name="Jena J.K."/>
        </authorList>
    </citation>
    <scope>NUCLEOTIDE SEQUENCE [LARGE SCALE GENOMIC DNA]</scope>
    <source>
        <strain evidence="2">CM1030</strain>
        <tissue evidence="2">Blood</tissue>
    </source>
</reference>
<feature type="non-terminal residue" evidence="2">
    <location>
        <position position="50"/>
    </location>
</feature>